<evidence type="ECO:0000256" key="7">
    <source>
        <dbReference type="ARBA" id="ARBA00023002"/>
    </source>
</evidence>
<dbReference type="EC" id="1.14.99.56" evidence="15"/>
<keyword evidence="6" id="KW-0136">Cellulose degradation</keyword>
<evidence type="ECO:0000256" key="4">
    <source>
        <dbReference type="ARBA" id="ARBA00022723"/>
    </source>
</evidence>
<proteinExistence type="inferred from homology"/>
<evidence type="ECO:0000256" key="10">
    <source>
        <dbReference type="ARBA" id="ARBA00023157"/>
    </source>
</evidence>
<evidence type="ECO:0000313" key="18">
    <source>
        <dbReference type="Proteomes" id="UP000799291"/>
    </source>
</evidence>
<keyword evidence="11" id="KW-0119">Carbohydrate metabolism</keyword>
<gene>
    <name evidence="17" type="ORF">K458DRAFT_49109</name>
</gene>
<comment type="cofactor">
    <cofactor evidence="1">
        <name>Cu(2+)</name>
        <dbReference type="ChEBI" id="CHEBI:29036"/>
    </cofactor>
</comment>
<dbReference type="GO" id="GO:0030245">
    <property type="term" value="P:cellulose catabolic process"/>
    <property type="evidence" value="ECO:0007669"/>
    <property type="project" value="UniProtKB-KW"/>
</dbReference>
<keyword evidence="18" id="KW-1185">Reference proteome</keyword>
<evidence type="ECO:0000256" key="13">
    <source>
        <dbReference type="ARBA" id="ARBA00044502"/>
    </source>
</evidence>
<reference evidence="17" key="1">
    <citation type="journal article" date="2020" name="Stud. Mycol.">
        <title>101 Dothideomycetes genomes: a test case for predicting lifestyles and emergence of pathogens.</title>
        <authorList>
            <person name="Haridas S."/>
            <person name="Albert R."/>
            <person name="Binder M."/>
            <person name="Bloem J."/>
            <person name="Labutti K."/>
            <person name="Salamov A."/>
            <person name="Andreopoulos B."/>
            <person name="Baker S."/>
            <person name="Barry K."/>
            <person name="Bills G."/>
            <person name="Bluhm B."/>
            <person name="Cannon C."/>
            <person name="Castanera R."/>
            <person name="Culley D."/>
            <person name="Daum C."/>
            <person name="Ezra D."/>
            <person name="Gonzalez J."/>
            <person name="Henrissat B."/>
            <person name="Kuo A."/>
            <person name="Liang C."/>
            <person name="Lipzen A."/>
            <person name="Lutzoni F."/>
            <person name="Magnuson J."/>
            <person name="Mondo S."/>
            <person name="Nolan M."/>
            <person name="Ohm R."/>
            <person name="Pangilinan J."/>
            <person name="Park H.-J."/>
            <person name="Ramirez L."/>
            <person name="Alfaro M."/>
            <person name="Sun H."/>
            <person name="Tritt A."/>
            <person name="Yoshinaga Y."/>
            <person name="Zwiers L.-H."/>
            <person name="Turgeon B."/>
            <person name="Goodwin S."/>
            <person name="Spatafora J."/>
            <person name="Crous P."/>
            <person name="Grigoriev I."/>
        </authorList>
    </citation>
    <scope>NUCLEOTIDE SEQUENCE</scope>
    <source>
        <strain evidence="17">CBS 122367</strain>
    </source>
</reference>
<dbReference type="Proteomes" id="UP000799291">
    <property type="component" value="Unassembled WGS sequence"/>
</dbReference>
<keyword evidence="5" id="KW-0732">Signal</keyword>
<accession>A0A6G1IYF9</accession>
<evidence type="ECO:0000259" key="16">
    <source>
        <dbReference type="Pfam" id="PF03443"/>
    </source>
</evidence>
<dbReference type="InterPro" id="IPR049892">
    <property type="entry name" value="AA9"/>
</dbReference>
<evidence type="ECO:0000256" key="9">
    <source>
        <dbReference type="ARBA" id="ARBA00023033"/>
    </source>
</evidence>
<comment type="similarity">
    <text evidence="13">Belongs to the polysaccharide monooxygenase AA9 family.</text>
</comment>
<comment type="subcellular location">
    <subcellularLocation>
        <location evidence="2">Secreted</location>
    </subcellularLocation>
</comment>
<protein>
    <recommendedName>
        <fullName evidence="15">lytic cellulose monooxygenase (C4-dehydrogenating)</fullName>
        <ecNumber evidence="15">1.14.99.56</ecNumber>
    </recommendedName>
</protein>
<dbReference type="AlphaFoldDB" id="A0A6G1IYF9"/>
<evidence type="ECO:0000256" key="12">
    <source>
        <dbReference type="ARBA" id="ARBA00023326"/>
    </source>
</evidence>
<evidence type="ECO:0000256" key="11">
    <source>
        <dbReference type="ARBA" id="ARBA00023277"/>
    </source>
</evidence>
<keyword evidence="9 17" id="KW-0503">Monooxygenase</keyword>
<evidence type="ECO:0000256" key="8">
    <source>
        <dbReference type="ARBA" id="ARBA00023008"/>
    </source>
</evidence>
<keyword evidence="12" id="KW-0624">Polysaccharide degradation</keyword>
<keyword evidence="10" id="KW-1015">Disulfide bond</keyword>
<evidence type="ECO:0000313" key="17">
    <source>
        <dbReference type="EMBL" id="KAF2682981.1"/>
    </source>
</evidence>
<dbReference type="PANTHER" id="PTHR33353">
    <property type="entry name" value="PUTATIVE (AFU_ORTHOLOGUE AFUA_1G12560)-RELATED"/>
    <property type="match status" value="1"/>
</dbReference>
<keyword evidence="4" id="KW-0479">Metal-binding</keyword>
<dbReference type="GO" id="GO:0046872">
    <property type="term" value="F:metal ion binding"/>
    <property type="evidence" value="ECO:0007669"/>
    <property type="project" value="UniProtKB-KW"/>
</dbReference>
<dbReference type="Gene3D" id="2.70.50.70">
    <property type="match status" value="1"/>
</dbReference>
<keyword evidence="7" id="KW-0560">Oxidoreductase</keyword>
<evidence type="ECO:0000256" key="5">
    <source>
        <dbReference type="ARBA" id="ARBA00022729"/>
    </source>
</evidence>
<feature type="domain" description="Auxiliary Activity family 9 catalytic" evidence="16">
    <location>
        <begin position="22"/>
        <end position="234"/>
    </location>
</feature>
<sequence length="254" mass="28167">MKSRIANAAVVAVLWVQQVESHYYFNHLIANGTIFPNWKYVRPVLNGSGLPSDLMLPYPMYDPTSTGFRCGLNQTGSGAMTEIATLVAGSTVGFRPNFWQVGPGVAAWHDGPLQAYLARSPEQTRKGLKNWDGDGEYFKIAKTTPDDPRAWFYNTYHSNNTVNTWNFTLPLTTPPGLYLLRAESIYPHFLNSTQLYASCAQVEVVGPGGAKSDPGPNVKFPGAFDTSHPGVWVSEEVRKNWTLYQYPGPEVWTG</sequence>
<evidence type="ECO:0000256" key="1">
    <source>
        <dbReference type="ARBA" id="ARBA00001973"/>
    </source>
</evidence>
<dbReference type="GO" id="GO:0005576">
    <property type="term" value="C:extracellular region"/>
    <property type="evidence" value="ECO:0007669"/>
    <property type="project" value="UniProtKB-SubCell"/>
</dbReference>
<comment type="catalytic activity">
    <reaction evidence="14">
        <text>[(1-&gt;4)-beta-D-glucosyl]n+m + reduced acceptor + O2 = 4-dehydro-beta-D-glucosyl-[(1-&gt;4)-beta-D-glucosyl]n-1 + [(1-&gt;4)-beta-D-glucosyl]m + acceptor + H2O.</text>
        <dbReference type="EC" id="1.14.99.56"/>
    </reaction>
</comment>
<dbReference type="EMBL" id="MU005585">
    <property type="protein sequence ID" value="KAF2682981.1"/>
    <property type="molecule type" value="Genomic_DNA"/>
</dbReference>
<dbReference type="OrthoDB" id="6038816at2759"/>
<dbReference type="Pfam" id="PF03443">
    <property type="entry name" value="AA9"/>
    <property type="match status" value="1"/>
</dbReference>
<dbReference type="GO" id="GO:0004497">
    <property type="term" value="F:monooxygenase activity"/>
    <property type="evidence" value="ECO:0007669"/>
    <property type="project" value="UniProtKB-KW"/>
</dbReference>
<keyword evidence="3" id="KW-0964">Secreted</keyword>
<evidence type="ECO:0000256" key="14">
    <source>
        <dbReference type="ARBA" id="ARBA00045077"/>
    </source>
</evidence>
<keyword evidence="8" id="KW-0186">Copper</keyword>
<name>A0A6G1IYF9_9PLEO</name>
<organism evidence="17 18">
    <name type="scientific">Lentithecium fluviatile CBS 122367</name>
    <dbReference type="NCBI Taxonomy" id="1168545"/>
    <lineage>
        <taxon>Eukaryota</taxon>
        <taxon>Fungi</taxon>
        <taxon>Dikarya</taxon>
        <taxon>Ascomycota</taxon>
        <taxon>Pezizomycotina</taxon>
        <taxon>Dothideomycetes</taxon>
        <taxon>Pleosporomycetidae</taxon>
        <taxon>Pleosporales</taxon>
        <taxon>Massarineae</taxon>
        <taxon>Lentitheciaceae</taxon>
        <taxon>Lentithecium</taxon>
    </lineage>
</organism>
<dbReference type="PANTHER" id="PTHR33353:SF10">
    <property type="entry name" value="ENDO-BETA-1,4-GLUCANASE D"/>
    <property type="match status" value="1"/>
</dbReference>
<dbReference type="InterPro" id="IPR005103">
    <property type="entry name" value="AA9_LPMO"/>
</dbReference>
<evidence type="ECO:0000256" key="2">
    <source>
        <dbReference type="ARBA" id="ARBA00004613"/>
    </source>
</evidence>
<evidence type="ECO:0000256" key="6">
    <source>
        <dbReference type="ARBA" id="ARBA00023001"/>
    </source>
</evidence>
<evidence type="ECO:0000256" key="15">
    <source>
        <dbReference type="ARBA" id="ARBA00047174"/>
    </source>
</evidence>
<evidence type="ECO:0000256" key="3">
    <source>
        <dbReference type="ARBA" id="ARBA00022525"/>
    </source>
</evidence>